<proteinExistence type="predicted"/>
<sequence length="192" mass="20636">MGIQEQGWRENRRLHATATARLRGGADSELTLTSPLSALLLPNTTKNKASLLAEVVRHVTELRKRAADVAGQNGDGCCSGGGSESWTFPGETDETEFEPGSDAGNWLGEARVVRAEMATVGGRTKSVVVMQWGGGGEAELGNLEKGIESCGGKSGFGFWVHRGVPTSQAPSFLYFKRFFLTLDQIPVFDLDF</sequence>
<dbReference type="GO" id="GO:0003677">
    <property type="term" value="F:DNA binding"/>
    <property type="evidence" value="ECO:0007669"/>
    <property type="project" value="UniProtKB-KW"/>
</dbReference>
<dbReference type="EMBL" id="QGNW01001095">
    <property type="protein sequence ID" value="RVW56088.1"/>
    <property type="molecule type" value="Genomic_DNA"/>
</dbReference>
<dbReference type="Proteomes" id="UP000288805">
    <property type="component" value="Unassembled WGS sequence"/>
</dbReference>
<dbReference type="AlphaFoldDB" id="A0A438F7V0"/>
<name>A0A438F7V0_VITVI</name>
<evidence type="ECO:0000313" key="3">
    <source>
        <dbReference type="Proteomes" id="UP000288805"/>
    </source>
</evidence>
<accession>A0A438F7V0</accession>
<dbReference type="PANTHER" id="PTHR45844">
    <property type="entry name" value="TRANSCRIPTION FACTOR BHLH30"/>
    <property type="match status" value="1"/>
</dbReference>
<organism evidence="2 3">
    <name type="scientific">Vitis vinifera</name>
    <name type="common">Grape</name>
    <dbReference type="NCBI Taxonomy" id="29760"/>
    <lineage>
        <taxon>Eukaryota</taxon>
        <taxon>Viridiplantae</taxon>
        <taxon>Streptophyta</taxon>
        <taxon>Embryophyta</taxon>
        <taxon>Tracheophyta</taxon>
        <taxon>Spermatophyta</taxon>
        <taxon>Magnoliopsida</taxon>
        <taxon>eudicotyledons</taxon>
        <taxon>Gunneridae</taxon>
        <taxon>Pentapetalae</taxon>
        <taxon>rosids</taxon>
        <taxon>Vitales</taxon>
        <taxon>Vitaceae</taxon>
        <taxon>Viteae</taxon>
        <taxon>Vitis</taxon>
    </lineage>
</organism>
<comment type="caution">
    <text evidence="2">The sequence shown here is derived from an EMBL/GenBank/DDBJ whole genome shotgun (WGS) entry which is preliminary data.</text>
</comment>
<keyword evidence="1" id="KW-0238">DNA-binding</keyword>
<evidence type="ECO:0000313" key="2">
    <source>
        <dbReference type="EMBL" id="RVW56088.1"/>
    </source>
</evidence>
<protein>
    <recommendedName>
        <fullName evidence="4">BHLH domain-containing protein</fullName>
    </recommendedName>
</protein>
<dbReference type="InterPro" id="IPR045847">
    <property type="entry name" value="AIG1-like"/>
</dbReference>
<evidence type="ECO:0008006" key="4">
    <source>
        <dbReference type="Google" id="ProtNLM"/>
    </source>
</evidence>
<dbReference type="PANTHER" id="PTHR45844:SF16">
    <property type="entry name" value="TRANSCRIPTION FACTOR BHLH30-LIKE"/>
    <property type="match status" value="1"/>
</dbReference>
<gene>
    <name evidence="2" type="ORF">CK203_105443</name>
</gene>
<dbReference type="GO" id="GO:0003700">
    <property type="term" value="F:DNA-binding transcription factor activity"/>
    <property type="evidence" value="ECO:0007669"/>
    <property type="project" value="InterPro"/>
</dbReference>
<reference evidence="2 3" key="1">
    <citation type="journal article" date="2018" name="PLoS Genet.">
        <title>Population sequencing reveals clonal diversity and ancestral inbreeding in the grapevine cultivar Chardonnay.</title>
        <authorList>
            <person name="Roach M.J."/>
            <person name="Johnson D.L."/>
            <person name="Bohlmann J."/>
            <person name="van Vuuren H.J."/>
            <person name="Jones S.J."/>
            <person name="Pretorius I.S."/>
            <person name="Schmidt S.A."/>
            <person name="Borneman A.R."/>
        </authorList>
    </citation>
    <scope>NUCLEOTIDE SEQUENCE [LARGE SCALE GENOMIC DNA]</scope>
    <source>
        <strain evidence="3">cv. Chardonnay</strain>
        <tissue evidence="2">Leaf</tissue>
    </source>
</reference>
<evidence type="ECO:0000256" key="1">
    <source>
        <dbReference type="ARBA" id="ARBA00023125"/>
    </source>
</evidence>